<organism evidence="2 3">
    <name type="scientific">Streptomyces gelaticus</name>
    <dbReference type="NCBI Taxonomy" id="285446"/>
    <lineage>
        <taxon>Bacteria</taxon>
        <taxon>Bacillati</taxon>
        <taxon>Actinomycetota</taxon>
        <taxon>Actinomycetes</taxon>
        <taxon>Kitasatosporales</taxon>
        <taxon>Streptomycetaceae</taxon>
        <taxon>Streptomyces</taxon>
    </lineage>
</organism>
<evidence type="ECO:0000256" key="1">
    <source>
        <dbReference type="SAM" id="MobiDB-lite"/>
    </source>
</evidence>
<gene>
    <name evidence="2" type="ORF">GCM10015535_11840</name>
</gene>
<name>A0ABQ2VUW8_9ACTN</name>
<evidence type="ECO:0000313" key="2">
    <source>
        <dbReference type="EMBL" id="GGV77886.1"/>
    </source>
</evidence>
<accession>A0ABQ2VUW8</accession>
<reference evidence="3" key="1">
    <citation type="journal article" date="2019" name="Int. J. Syst. Evol. Microbiol.">
        <title>The Global Catalogue of Microorganisms (GCM) 10K type strain sequencing project: providing services to taxonomists for standard genome sequencing and annotation.</title>
        <authorList>
            <consortium name="The Broad Institute Genomics Platform"/>
            <consortium name="The Broad Institute Genome Sequencing Center for Infectious Disease"/>
            <person name="Wu L."/>
            <person name="Ma J."/>
        </authorList>
    </citation>
    <scope>NUCLEOTIDE SEQUENCE [LARGE SCALE GENOMIC DNA]</scope>
    <source>
        <strain evidence="3">JCM 4376</strain>
    </source>
</reference>
<feature type="region of interest" description="Disordered" evidence="1">
    <location>
        <begin position="80"/>
        <end position="101"/>
    </location>
</feature>
<comment type="caution">
    <text evidence="2">The sequence shown here is derived from an EMBL/GenBank/DDBJ whole genome shotgun (WGS) entry which is preliminary data.</text>
</comment>
<evidence type="ECO:0000313" key="3">
    <source>
        <dbReference type="Proteomes" id="UP000660675"/>
    </source>
</evidence>
<dbReference type="Proteomes" id="UP000660675">
    <property type="component" value="Unassembled WGS sequence"/>
</dbReference>
<sequence length="227" mass="23956">MSQSSGPLPVIDRPDVEAVLVEVIVAEGRETQQSVLDGIAEHWRSLPWPGELLSASCYRSTDEKSVLTYAQWTSRTALDTSLGEERSISRPASGGGVAGTSPQGAVPFQLYRVVRGGALTEPEPVPRCFPAAVFPMAGAEAARQWIDGLLAAEEETEGEERAYPGAIAANFHVSLDGSSVLVLSEWASEKEAADHIDEVIEPLLEAAGGGDAGARYTHCLTLSGPAV</sequence>
<proteinExistence type="predicted"/>
<keyword evidence="3" id="KW-1185">Reference proteome</keyword>
<dbReference type="SUPFAM" id="SSF54909">
    <property type="entry name" value="Dimeric alpha+beta barrel"/>
    <property type="match status" value="1"/>
</dbReference>
<evidence type="ECO:0008006" key="4">
    <source>
        <dbReference type="Google" id="ProtNLM"/>
    </source>
</evidence>
<dbReference type="EMBL" id="BMTF01000003">
    <property type="protein sequence ID" value="GGV77886.1"/>
    <property type="molecule type" value="Genomic_DNA"/>
</dbReference>
<dbReference type="InterPro" id="IPR011008">
    <property type="entry name" value="Dimeric_a/b-barrel"/>
</dbReference>
<dbReference type="Gene3D" id="3.30.70.100">
    <property type="match status" value="2"/>
</dbReference>
<dbReference type="RefSeq" id="WP_189541734.1">
    <property type="nucleotide sequence ID" value="NZ_BMTF01000003.1"/>
</dbReference>
<protein>
    <recommendedName>
        <fullName evidence="4">ABM domain-containing protein</fullName>
    </recommendedName>
</protein>